<keyword evidence="5" id="KW-1185">Reference proteome</keyword>
<dbReference type="AlphaFoldDB" id="A0A8K0T2I8"/>
<comment type="caution">
    <text evidence="4">The sequence shown here is derived from an EMBL/GenBank/DDBJ whole genome shotgun (WGS) entry which is preliminary data.</text>
</comment>
<proteinExistence type="predicted"/>
<feature type="compositionally biased region" description="Low complexity" evidence="1">
    <location>
        <begin position="310"/>
        <end position="328"/>
    </location>
</feature>
<dbReference type="EMBL" id="JAGPNK010000003">
    <property type="protein sequence ID" value="KAH7324926.1"/>
    <property type="molecule type" value="Genomic_DNA"/>
</dbReference>
<sequence length="1102" mass="112798">MAAPNAGPRTWARAAAFSMAMGSVLAIKTVTVEVTTTSYLDFGACSGVACAAPGAFQPTFGELPSKPTRYATLTVPTCGEKAVIETKAPSCDVCLGTVFHYEPTDVTYVTTKSQHKKPYPSVKTIYPECDKCHGTIVICEPDEEYRTKFLDDDFFAKPLETFTVPNSKNKKVKTLFPTDFEGLPIPGATPVVIVGECEGTEPVTFTAKGGKPGAATVTFAPERPGEPAIVIAGGGSGPEGDELSFDGDFEWDIAFDKFNGNSKGAYKGKGDADFDPYELDNDFEDPKGYQDGAYKTGSDGSAILPGGSKPGPDGLYPGPDGLYYGPDGSYVGPEGANGRPGSPNGGSGSRPIDVADPGYRKGPYGGIGGPSDGGRPAVVPPQAVNPGLKDKTTKKPGKTDANNPDGENPSEGPGGTEEVPGKPEGIPEQIEELSREVEQLTRTDNTRDASNPNTNMNINTNTNVNANTNTNVNTGANANTNTNTNTGTGTGTGTGAGSPSTPTTSSPTSTNTACTLPTGGPVLQQARYYLRANADLSILDPQYMGGVTPIRVRLGLDGFGPSISNFRKAISLKGWLYSCDGGEYTISTPGINGAIFAWTGNKALTGFAAANADLVSRPVTFVRKRQTGYNGLQVYGSEFGDSFDPGMGNSEPWSSAAASVKITVPPKSYHPCRIVCFLLGPGHCLIRIADQNGKPVFDNSIGSISLNAAAGFTGTVPDGLTNFPDFGEEGEASGSDSEPFEAPSGSIDLDLIGEGLGLGSTDSDINDDNIPDLGAGIGVGIDMNDDGDNDVVLTGSLGVDPRTGLEAGIALDFNGDGQPDAIVTDRNGLVTGVGRVLRRALEGFSPGISLSLSLGLFPSITVSAPSSTPSSTSSTRKGNLGDLIILILLALENQGDDVVDDLTSILGGPVVDPNSGPTVADIIIRVGQLLRIGVQGVSDLIARAAHTSGGFLGGPQDGTSSNPEVDSNGVIGVIGSLTVSLPLAGQALAAIPSLTTLPGGLVETLLPRLTTLPGGIVETLLPSLSLSLSVGGGVGLPPLSLQGRREQGNAASEATAQVTAPPVVGPDPNLALMGAFAAANMAAGGIPRPPPPAPVPVPVPGL</sequence>
<reference evidence="4" key="1">
    <citation type="journal article" date="2021" name="Nat. Commun.">
        <title>Genetic determinants of endophytism in the Arabidopsis root mycobiome.</title>
        <authorList>
            <person name="Mesny F."/>
            <person name="Miyauchi S."/>
            <person name="Thiergart T."/>
            <person name="Pickel B."/>
            <person name="Atanasova L."/>
            <person name="Karlsson M."/>
            <person name="Huettel B."/>
            <person name="Barry K.W."/>
            <person name="Haridas S."/>
            <person name="Chen C."/>
            <person name="Bauer D."/>
            <person name="Andreopoulos W."/>
            <person name="Pangilinan J."/>
            <person name="LaButti K."/>
            <person name="Riley R."/>
            <person name="Lipzen A."/>
            <person name="Clum A."/>
            <person name="Drula E."/>
            <person name="Henrissat B."/>
            <person name="Kohler A."/>
            <person name="Grigoriev I.V."/>
            <person name="Martin F.M."/>
            <person name="Hacquard S."/>
        </authorList>
    </citation>
    <scope>NUCLEOTIDE SEQUENCE</scope>
    <source>
        <strain evidence="4">MPI-CAGE-CH-0235</strain>
    </source>
</reference>
<keyword evidence="2" id="KW-0732">Signal</keyword>
<evidence type="ECO:0000259" key="3">
    <source>
        <dbReference type="Pfam" id="PF10528"/>
    </source>
</evidence>
<evidence type="ECO:0000256" key="1">
    <source>
        <dbReference type="SAM" id="MobiDB-lite"/>
    </source>
</evidence>
<organism evidence="4 5">
    <name type="scientific">Stachybotrys elegans</name>
    <dbReference type="NCBI Taxonomy" id="80388"/>
    <lineage>
        <taxon>Eukaryota</taxon>
        <taxon>Fungi</taxon>
        <taxon>Dikarya</taxon>
        <taxon>Ascomycota</taxon>
        <taxon>Pezizomycotina</taxon>
        <taxon>Sordariomycetes</taxon>
        <taxon>Hypocreomycetidae</taxon>
        <taxon>Hypocreales</taxon>
        <taxon>Stachybotryaceae</taxon>
        <taxon>Stachybotrys</taxon>
    </lineage>
</organism>
<dbReference type="SUPFAM" id="SSF69318">
    <property type="entry name" value="Integrin alpha N-terminal domain"/>
    <property type="match status" value="1"/>
</dbReference>
<dbReference type="Pfam" id="PF10528">
    <property type="entry name" value="GLEYA"/>
    <property type="match status" value="1"/>
</dbReference>
<feature type="compositionally biased region" description="Low complexity" evidence="1">
    <location>
        <begin position="449"/>
        <end position="487"/>
    </location>
</feature>
<feature type="region of interest" description="Disordered" evidence="1">
    <location>
        <begin position="277"/>
        <end position="425"/>
    </location>
</feature>
<feature type="region of interest" description="Disordered" evidence="1">
    <location>
        <begin position="437"/>
        <end position="517"/>
    </location>
</feature>
<dbReference type="InterPro" id="IPR018871">
    <property type="entry name" value="GLEYA_adhesin_domain"/>
</dbReference>
<feature type="compositionally biased region" description="Gly residues" evidence="1">
    <location>
        <begin position="363"/>
        <end position="372"/>
    </location>
</feature>
<gene>
    <name evidence="4" type="ORF">B0I35DRAFT_476128</name>
</gene>
<feature type="compositionally biased region" description="Low complexity" evidence="1">
    <location>
        <begin position="497"/>
        <end position="513"/>
    </location>
</feature>
<feature type="domain" description="GLEYA adhesin" evidence="3">
    <location>
        <begin position="569"/>
        <end position="618"/>
    </location>
</feature>
<evidence type="ECO:0000313" key="4">
    <source>
        <dbReference type="EMBL" id="KAH7324926.1"/>
    </source>
</evidence>
<feature type="compositionally biased region" description="Basic and acidic residues" evidence="1">
    <location>
        <begin position="437"/>
        <end position="447"/>
    </location>
</feature>
<evidence type="ECO:0000313" key="5">
    <source>
        <dbReference type="Proteomes" id="UP000813444"/>
    </source>
</evidence>
<protein>
    <recommendedName>
        <fullName evidence="3">GLEYA adhesin domain-containing protein</fullName>
    </recommendedName>
</protein>
<dbReference type="Proteomes" id="UP000813444">
    <property type="component" value="Unassembled WGS sequence"/>
</dbReference>
<feature type="chain" id="PRO_5035445505" description="GLEYA adhesin domain-containing protein" evidence="2">
    <location>
        <begin position="27"/>
        <end position="1102"/>
    </location>
</feature>
<feature type="signal peptide" evidence="2">
    <location>
        <begin position="1"/>
        <end position="26"/>
    </location>
</feature>
<accession>A0A8K0T2I8</accession>
<name>A0A8K0T2I8_9HYPO</name>
<dbReference type="InterPro" id="IPR028994">
    <property type="entry name" value="Integrin_alpha_N"/>
</dbReference>
<evidence type="ECO:0000256" key="2">
    <source>
        <dbReference type="SAM" id="SignalP"/>
    </source>
</evidence>
<dbReference type="OrthoDB" id="4388755at2759"/>